<dbReference type="InterPro" id="IPR000182">
    <property type="entry name" value="GNAT_dom"/>
</dbReference>
<accession>A0A4Q2SHM8</accession>
<protein>
    <submittedName>
        <fullName evidence="3">GNAT family N-acetyltransferase</fullName>
    </submittedName>
</protein>
<reference evidence="3 4" key="1">
    <citation type="submission" date="2019-01" db="EMBL/GenBank/DDBJ databases">
        <title>Novel species of Nocardioides.</title>
        <authorList>
            <person name="Liu Q."/>
            <person name="Xin Y.-H."/>
        </authorList>
    </citation>
    <scope>NUCLEOTIDE SEQUENCE [LARGE SCALE GENOMIC DNA]</scope>
    <source>
        <strain evidence="3 4">CGMCC 4.6875</strain>
    </source>
</reference>
<dbReference type="Pfam" id="PF00583">
    <property type="entry name" value="Acetyltransf_1"/>
    <property type="match status" value="1"/>
</dbReference>
<dbReference type="InterPro" id="IPR016181">
    <property type="entry name" value="Acyl_CoA_acyltransferase"/>
</dbReference>
<dbReference type="PROSITE" id="PS51186">
    <property type="entry name" value="GNAT"/>
    <property type="match status" value="1"/>
</dbReference>
<dbReference type="InterPro" id="IPR051556">
    <property type="entry name" value="N-term/lysine_N-AcTrnsfr"/>
</dbReference>
<dbReference type="PANTHER" id="PTHR42919">
    <property type="entry name" value="N-ALPHA-ACETYLTRANSFERASE"/>
    <property type="match status" value="1"/>
</dbReference>
<dbReference type="GO" id="GO:0016747">
    <property type="term" value="F:acyltransferase activity, transferring groups other than amino-acyl groups"/>
    <property type="evidence" value="ECO:0007669"/>
    <property type="project" value="InterPro"/>
</dbReference>
<sequence>MLARRGSPRGGRHPGDAGQLPRGHRRTAQGGLPRLLRRRRPSAGGSRRHQACRGGHRGSCRGGRPGALPRRVPARDRPRTPGCRLARRRRRFRARRIAGPRAPLPATPRRGRRRTQKARLVIRPATPADIPALAALEQELFGPDAWSEELIRQEVEGPGRTFVVTDDLSGYGVTMTAGDIVDLLRIGVRPDARRSGVASALLDELLVGTDDASRMLLEVSVTNAAALGFYVARQFSVIDVRPHYYRDGSEALVMCRWLPGAARTQTATAHD</sequence>
<feature type="compositionally biased region" description="Basic residues" evidence="1">
    <location>
        <begin position="35"/>
        <end position="59"/>
    </location>
</feature>
<dbReference type="OrthoDB" id="529907at2"/>
<feature type="domain" description="N-acetyltransferase" evidence="2">
    <location>
        <begin position="120"/>
        <end position="259"/>
    </location>
</feature>
<proteinExistence type="predicted"/>
<dbReference type="EMBL" id="SDWU01000002">
    <property type="protein sequence ID" value="RYC04401.1"/>
    <property type="molecule type" value="Genomic_DNA"/>
</dbReference>
<gene>
    <name evidence="3" type="ORF">EUA07_02670</name>
</gene>
<name>A0A4Q2SHM8_9ACTN</name>
<keyword evidence="3" id="KW-0808">Transferase</keyword>
<keyword evidence="4" id="KW-1185">Reference proteome</keyword>
<feature type="compositionally biased region" description="Basic residues" evidence="1">
    <location>
        <begin position="1"/>
        <end position="12"/>
    </location>
</feature>
<dbReference type="AlphaFoldDB" id="A0A4Q2SHM8"/>
<evidence type="ECO:0000256" key="1">
    <source>
        <dbReference type="SAM" id="MobiDB-lite"/>
    </source>
</evidence>
<dbReference type="Proteomes" id="UP000293291">
    <property type="component" value="Unassembled WGS sequence"/>
</dbReference>
<dbReference type="Gene3D" id="3.40.630.30">
    <property type="match status" value="1"/>
</dbReference>
<dbReference type="SUPFAM" id="SSF55729">
    <property type="entry name" value="Acyl-CoA N-acyltransferases (Nat)"/>
    <property type="match status" value="1"/>
</dbReference>
<evidence type="ECO:0000313" key="4">
    <source>
        <dbReference type="Proteomes" id="UP000293291"/>
    </source>
</evidence>
<evidence type="ECO:0000259" key="2">
    <source>
        <dbReference type="PROSITE" id="PS51186"/>
    </source>
</evidence>
<dbReference type="PANTHER" id="PTHR42919:SF40">
    <property type="entry name" value="FAMILY ACETYLTRANSFERASE, PUTATIVE-RELATED"/>
    <property type="match status" value="1"/>
</dbReference>
<organism evidence="3 4">
    <name type="scientific">Nocardioides ganghwensis</name>
    <dbReference type="NCBI Taxonomy" id="252230"/>
    <lineage>
        <taxon>Bacteria</taxon>
        <taxon>Bacillati</taxon>
        <taxon>Actinomycetota</taxon>
        <taxon>Actinomycetes</taxon>
        <taxon>Propionibacteriales</taxon>
        <taxon>Nocardioidaceae</taxon>
        <taxon>Nocardioides</taxon>
    </lineage>
</organism>
<comment type="caution">
    <text evidence="3">The sequence shown here is derived from an EMBL/GenBank/DDBJ whole genome shotgun (WGS) entry which is preliminary data.</text>
</comment>
<dbReference type="CDD" id="cd04301">
    <property type="entry name" value="NAT_SF"/>
    <property type="match status" value="1"/>
</dbReference>
<feature type="region of interest" description="Disordered" evidence="1">
    <location>
        <begin position="1"/>
        <end position="81"/>
    </location>
</feature>
<evidence type="ECO:0000313" key="3">
    <source>
        <dbReference type="EMBL" id="RYC04401.1"/>
    </source>
</evidence>